<dbReference type="RefSeq" id="WP_120104503.1">
    <property type="nucleotide sequence ID" value="NZ_CP028884.1"/>
</dbReference>
<feature type="domain" description="RlpA-like protein double-psi beta-barrel" evidence="6">
    <location>
        <begin position="29"/>
        <end position="117"/>
    </location>
</feature>
<dbReference type="InterPro" id="IPR036908">
    <property type="entry name" value="RlpA-like_sf"/>
</dbReference>
<dbReference type="GO" id="GO:0071555">
    <property type="term" value="P:cell wall organization"/>
    <property type="evidence" value="ECO:0007669"/>
    <property type="project" value="UniProtKB-KW"/>
</dbReference>
<accession>A0A386PNI4</accession>
<dbReference type="InterPro" id="IPR036680">
    <property type="entry name" value="SPOR-like_sf"/>
</dbReference>
<dbReference type="OrthoDB" id="9779128at2"/>
<dbReference type="Pfam" id="PF03330">
    <property type="entry name" value="DPBB_1"/>
    <property type="match status" value="1"/>
</dbReference>
<comment type="function">
    <text evidence="4">Lytic transglycosylase with a strong preference for naked glycan strands that lack stem peptides.</text>
</comment>
<dbReference type="EC" id="4.2.2.-" evidence="4"/>
<gene>
    <name evidence="4" type="primary">rlpA</name>
    <name evidence="8" type="ORF">DB313_03845</name>
</gene>
<dbReference type="PANTHER" id="PTHR34183:SF8">
    <property type="entry name" value="ENDOLYTIC PEPTIDOGLYCAN TRANSGLYCOSYLASE RLPA-RELATED"/>
    <property type="match status" value="1"/>
</dbReference>
<feature type="domain" description="SPOR" evidence="7">
    <location>
        <begin position="182"/>
        <end position="247"/>
    </location>
</feature>
<dbReference type="HAMAP" id="MF_02071">
    <property type="entry name" value="RlpA"/>
    <property type="match status" value="1"/>
</dbReference>
<organism evidence="8 9">
    <name type="scientific">Borrelia turcica IST7</name>
    <dbReference type="NCBI Taxonomy" id="1104446"/>
    <lineage>
        <taxon>Bacteria</taxon>
        <taxon>Pseudomonadati</taxon>
        <taxon>Spirochaetota</taxon>
        <taxon>Spirochaetia</taxon>
        <taxon>Spirochaetales</taxon>
        <taxon>Borreliaceae</taxon>
        <taxon>Borrelia</taxon>
    </lineage>
</organism>
<evidence type="ECO:0000313" key="9">
    <source>
        <dbReference type="Proteomes" id="UP000275571"/>
    </source>
</evidence>
<dbReference type="Gene3D" id="2.40.40.10">
    <property type="entry name" value="RlpA-like domain"/>
    <property type="match status" value="1"/>
</dbReference>
<dbReference type="GO" id="GO:0000270">
    <property type="term" value="P:peptidoglycan metabolic process"/>
    <property type="evidence" value="ECO:0007669"/>
    <property type="project" value="UniProtKB-UniRule"/>
</dbReference>
<evidence type="ECO:0000256" key="3">
    <source>
        <dbReference type="ARBA" id="ARBA00023316"/>
    </source>
</evidence>
<keyword evidence="2 4" id="KW-0456">Lyase</keyword>
<evidence type="ECO:0000313" key="8">
    <source>
        <dbReference type="EMBL" id="AYE36583.1"/>
    </source>
</evidence>
<evidence type="ECO:0000256" key="1">
    <source>
        <dbReference type="ARBA" id="ARBA00022729"/>
    </source>
</evidence>
<keyword evidence="1" id="KW-0732">Signal</keyword>
<evidence type="ECO:0000259" key="6">
    <source>
        <dbReference type="Pfam" id="PF03330"/>
    </source>
</evidence>
<dbReference type="GO" id="GO:0042834">
    <property type="term" value="F:peptidoglycan binding"/>
    <property type="evidence" value="ECO:0007669"/>
    <property type="project" value="InterPro"/>
</dbReference>
<keyword evidence="9" id="KW-1185">Reference proteome</keyword>
<dbReference type="PANTHER" id="PTHR34183">
    <property type="entry name" value="ENDOLYTIC PEPTIDOGLYCAN TRANSGLYCOSYLASE RLPA"/>
    <property type="match status" value="1"/>
</dbReference>
<dbReference type="InterPro" id="IPR012997">
    <property type="entry name" value="RplA"/>
</dbReference>
<dbReference type="InterPro" id="IPR009009">
    <property type="entry name" value="RlpA-like_DPBB"/>
</dbReference>
<sequence length="260" mass="29090">MRSLLNLCNFVLIFSLLSFVVVKLDSATVGLASWYGEAFHGKVTANGEKFDMTALTAAHKELPFNTVVRVTNLLNNRVVVVRINDRGPFRKDRIIDLSKSAAEKLDFLGIGVAPVKIEILEKLDAKKVVAQENKKSLDTVDSSKKDSVISSKLDKDVLIEKKETKENAVAEKLLNETEMEPDFYIQVGSYKMKDYAERAYKTLQKVGLNVLVNVHGPFFTVFIPTAADDVHKNVELIKSTGYKDVLVRKTKILGDRLTIE</sequence>
<dbReference type="NCBIfam" id="TIGR00413">
    <property type="entry name" value="rlpA"/>
    <property type="match status" value="1"/>
</dbReference>
<protein>
    <recommendedName>
        <fullName evidence="4">Probable endolytic peptidoglycan transglycosylase RlpA</fullName>
        <ecNumber evidence="4">4.2.2.-</ecNumber>
    </recommendedName>
</protein>
<evidence type="ECO:0000256" key="2">
    <source>
        <dbReference type="ARBA" id="ARBA00023239"/>
    </source>
</evidence>
<evidence type="ECO:0000256" key="5">
    <source>
        <dbReference type="RuleBase" id="RU003495"/>
    </source>
</evidence>
<dbReference type="Proteomes" id="UP000275571">
    <property type="component" value="Chromosome"/>
</dbReference>
<evidence type="ECO:0000256" key="4">
    <source>
        <dbReference type="HAMAP-Rule" id="MF_02071"/>
    </source>
</evidence>
<reference evidence="8 9" key="1">
    <citation type="journal article" date="2018" name="Infect. Genet. Evol.">
        <title>Genome-wide analysis of Borrelia turcica and 'Candidatus Borrelia tachyglossi' shows relapsing fever-like genomes with unique genomic links to Lyme disease Borrelia.</title>
        <authorList>
            <person name="Gofton A.W."/>
            <person name="Margos G."/>
            <person name="Fingerle V."/>
            <person name="Hepner S."/>
            <person name="Loh S.M."/>
            <person name="Ryan U."/>
            <person name="Irwin P."/>
            <person name="Oskam C.L."/>
        </authorList>
    </citation>
    <scope>NUCLEOTIDE SEQUENCE [LARGE SCALE GENOMIC DNA]</scope>
    <source>
        <strain evidence="8 9">IST7</strain>
    </source>
</reference>
<dbReference type="SUPFAM" id="SSF110997">
    <property type="entry name" value="Sporulation related repeat"/>
    <property type="match status" value="1"/>
</dbReference>
<keyword evidence="3 4" id="KW-0961">Cell wall biogenesis/degradation</keyword>
<keyword evidence="8" id="KW-0449">Lipoprotein</keyword>
<proteinExistence type="inferred from homology"/>
<dbReference type="KEGG" id="btur:DB313_03845"/>
<dbReference type="InterPro" id="IPR034718">
    <property type="entry name" value="RlpA"/>
</dbReference>
<dbReference type="InterPro" id="IPR007730">
    <property type="entry name" value="SPOR-like_dom"/>
</dbReference>
<dbReference type="SUPFAM" id="SSF50685">
    <property type="entry name" value="Barwin-like endoglucanases"/>
    <property type="match status" value="1"/>
</dbReference>
<comment type="similarity">
    <text evidence="4 5">Belongs to the RlpA family.</text>
</comment>
<dbReference type="GO" id="GO:0008932">
    <property type="term" value="F:lytic endotransglycosylase activity"/>
    <property type="evidence" value="ECO:0007669"/>
    <property type="project" value="UniProtKB-UniRule"/>
</dbReference>
<name>A0A386PNI4_9SPIR</name>
<dbReference type="EMBL" id="CP028884">
    <property type="protein sequence ID" value="AYE36583.1"/>
    <property type="molecule type" value="Genomic_DNA"/>
</dbReference>
<evidence type="ECO:0000259" key="7">
    <source>
        <dbReference type="Pfam" id="PF05036"/>
    </source>
</evidence>
<dbReference type="CDD" id="cd22268">
    <property type="entry name" value="DPBB_RlpA-like"/>
    <property type="match status" value="1"/>
</dbReference>
<dbReference type="AlphaFoldDB" id="A0A386PNI4"/>
<dbReference type="Pfam" id="PF05036">
    <property type="entry name" value="SPOR"/>
    <property type="match status" value="1"/>
</dbReference>